<proteinExistence type="predicted"/>
<dbReference type="RefSeq" id="WP_242708975.1">
    <property type="nucleotide sequence ID" value="NZ_JALDAX010000003.1"/>
</dbReference>
<dbReference type="Gene3D" id="2.40.110.10">
    <property type="entry name" value="Butyryl-CoA Dehydrogenase, subunit A, domain 2"/>
    <property type="match status" value="1"/>
</dbReference>
<feature type="compositionally biased region" description="Low complexity" evidence="1">
    <location>
        <begin position="1"/>
        <end position="15"/>
    </location>
</feature>
<feature type="compositionally biased region" description="Low complexity" evidence="1">
    <location>
        <begin position="33"/>
        <end position="53"/>
    </location>
</feature>
<evidence type="ECO:0000313" key="3">
    <source>
        <dbReference type="Proteomes" id="UP001165270"/>
    </source>
</evidence>
<sequence length="673" mass="70221">MTPHTPAGPAPAHAATAHREAAPAPNPTTGRGAARVVAAPDTPTPAARPVATPGTLAPAAHPDTRRRPVRLEQRFGDPGHPANTSEPPSAHAATVTETTRREAAPAAHPDVRVRAARLERLFGDPGDPVNPVGFRALLGADSDGELLAQAEELLEGEGFGAELVPVFLGGRLHDADGLVRMLRPVFRRDIALGFGYGITSLFAAAPVFAAGSEEQRASVARLLASGGRAAIVHRSLAHGTAMLRGEVDAMPHGEDYLLRGRKDVVINAERAGAVVAHVRTDPAPGPAAHSVLLLDPDRLRDNGLRLLPRRPTTGMRGCRFAGYEFEDCRVPSDALVGAEGSGVRLALRTFQLNRTLITGAVIASVDTVLRSAVRTALAAGTLKKRQRGVLAGVFADLLAGDSCATAVLRALSLLPHSAHLAAAGLKYLVPDLLRDDLEELATVLGAGGYRRDTDQGMLSKLLRDLPAAGLGHAGTASCQAVVIPQLPLLARASWTTEPEPPPALFAPDARVPALDLAALQVAGGGDFLAAALDAATTRLTENGTPGPYGDILRTLATAFRNALLDLRDSCRAVEPGDRAALTSPVMPALADRHAVLSVAGAALATWEQHSDGFLADPAWLALALHRLGRRLGLTLPSLPTPCVDHVTDELLTRFTTGHSFDLTNAPLAEAGTP</sequence>
<feature type="compositionally biased region" description="Basic and acidic residues" evidence="1">
    <location>
        <begin position="62"/>
        <end position="77"/>
    </location>
</feature>
<dbReference type="SUPFAM" id="SSF47203">
    <property type="entry name" value="Acyl-CoA dehydrogenase C-terminal domain-like"/>
    <property type="match status" value="1"/>
</dbReference>
<organism evidence="2 3">
    <name type="scientific">Streptomyces spinosisporus</name>
    <dbReference type="NCBI Taxonomy" id="2927582"/>
    <lineage>
        <taxon>Bacteria</taxon>
        <taxon>Bacillati</taxon>
        <taxon>Actinomycetota</taxon>
        <taxon>Actinomycetes</taxon>
        <taxon>Kitasatosporales</taxon>
        <taxon>Streptomycetaceae</taxon>
        <taxon>Streptomyces</taxon>
    </lineage>
</organism>
<dbReference type="InterPro" id="IPR046373">
    <property type="entry name" value="Acyl-CoA_Oxase/DH_mid-dom_sf"/>
</dbReference>
<accession>A0ABS9XCJ3</accession>
<evidence type="ECO:0000256" key="1">
    <source>
        <dbReference type="SAM" id="MobiDB-lite"/>
    </source>
</evidence>
<dbReference type="EMBL" id="JALDAX010000003">
    <property type="protein sequence ID" value="MCI3239756.1"/>
    <property type="molecule type" value="Genomic_DNA"/>
</dbReference>
<dbReference type="Gene3D" id="1.20.140.10">
    <property type="entry name" value="Butyryl-CoA Dehydrogenase, subunit A, domain 3"/>
    <property type="match status" value="1"/>
</dbReference>
<dbReference type="Proteomes" id="UP001165270">
    <property type="component" value="Unassembled WGS sequence"/>
</dbReference>
<feature type="compositionally biased region" description="Basic and acidic residues" evidence="1">
    <location>
        <begin position="98"/>
        <end position="110"/>
    </location>
</feature>
<dbReference type="CDD" id="cd00567">
    <property type="entry name" value="ACAD"/>
    <property type="match status" value="1"/>
</dbReference>
<dbReference type="InterPro" id="IPR036250">
    <property type="entry name" value="AcylCo_DH-like_C"/>
</dbReference>
<name>A0ABS9XCJ3_9ACTN</name>
<gene>
    <name evidence="2" type="ORF">MQN93_08465</name>
</gene>
<dbReference type="PANTHER" id="PTHR43884:SF19">
    <property type="entry name" value="ACYL-COA DEHYDROGENASE FADE4-RELATED"/>
    <property type="match status" value="1"/>
</dbReference>
<evidence type="ECO:0000313" key="2">
    <source>
        <dbReference type="EMBL" id="MCI3239756.1"/>
    </source>
</evidence>
<comment type="caution">
    <text evidence="2">The sequence shown here is derived from an EMBL/GenBank/DDBJ whole genome shotgun (WGS) entry which is preliminary data.</text>
</comment>
<dbReference type="InterPro" id="IPR009100">
    <property type="entry name" value="AcylCoA_DH/oxidase_NM_dom_sf"/>
</dbReference>
<dbReference type="PANTHER" id="PTHR43884">
    <property type="entry name" value="ACYL-COA DEHYDROGENASE"/>
    <property type="match status" value="1"/>
</dbReference>
<keyword evidence="3" id="KW-1185">Reference proteome</keyword>
<dbReference type="SUPFAM" id="SSF56645">
    <property type="entry name" value="Acyl-CoA dehydrogenase NM domain-like"/>
    <property type="match status" value="1"/>
</dbReference>
<protein>
    <submittedName>
        <fullName evidence="2">Acyl-CoA dehydrogenase</fullName>
    </submittedName>
</protein>
<feature type="region of interest" description="Disordered" evidence="1">
    <location>
        <begin position="1"/>
        <end position="110"/>
    </location>
</feature>
<reference evidence="2" key="1">
    <citation type="submission" date="2022-03" db="EMBL/GenBank/DDBJ databases">
        <title>Streptomyces 7R015 and 7R016 isolated from Barleria lupulina in Thailand.</title>
        <authorList>
            <person name="Kanchanasin P."/>
            <person name="Phongsopitanun W."/>
            <person name="Tanasupawat S."/>
        </authorList>
    </citation>
    <scope>NUCLEOTIDE SEQUENCE</scope>
    <source>
        <strain evidence="2">7R016</strain>
    </source>
</reference>